<dbReference type="VEuPathDB" id="FungiDB:LCOR_09240.1"/>
<dbReference type="EMBL" id="CBTN010000056">
    <property type="protein sequence ID" value="CDH58377.1"/>
    <property type="molecule type" value="Genomic_DNA"/>
</dbReference>
<proteinExistence type="predicted"/>
<name>A0A068S981_9FUNG</name>
<reference evidence="5" key="1">
    <citation type="submission" date="2013-08" db="EMBL/GenBank/DDBJ databases">
        <title>Gene expansion shapes genome architecture in the human pathogen Lichtheimia corymbifera: an evolutionary genomics analysis in the ancient terrestrial Mucorales (Mucoromycotina).</title>
        <authorList>
            <person name="Schwartze V.U."/>
            <person name="Winter S."/>
            <person name="Shelest E."/>
            <person name="Marcet-Houben M."/>
            <person name="Horn F."/>
            <person name="Wehner S."/>
            <person name="Hoffmann K."/>
            <person name="Riege K."/>
            <person name="Sammeth M."/>
            <person name="Nowrousian M."/>
            <person name="Valiante V."/>
            <person name="Linde J."/>
            <person name="Jacobsen I.D."/>
            <person name="Marz M."/>
            <person name="Brakhage A.A."/>
            <person name="Gabaldon T."/>
            <person name="Bocker S."/>
            <person name="Voigt K."/>
        </authorList>
    </citation>
    <scope>NUCLEOTIDE SEQUENCE [LARGE SCALE GENOMIC DNA]</scope>
    <source>
        <strain evidence="5">FSU 9682</strain>
    </source>
</reference>
<comment type="caution">
    <text evidence="5">The sequence shown here is derived from an EMBL/GenBank/DDBJ whole genome shotgun (WGS) entry which is preliminary data.</text>
</comment>
<dbReference type="AlphaFoldDB" id="A0A068S981"/>
<dbReference type="Pfam" id="PF10342">
    <property type="entry name" value="Kre9_KNH"/>
    <property type="match status" value="1"/>
</dbReference>
<protein>
    <recommendedName>
        <fullName evidence="4">Yeast cell wall synthesis Kre9/Knh1-like N-terminal domain-containing protein</fullName>
    </recommendedName>
</protein>
<evidence type="ECO:0000259" key="4">
    <source>
        <dbReference type="Pfam" id="PF10342"/>
    </source>
</evidence>
<keyword evidence="6" id="KW-1185">Reference proteome</keyword>
<evidence type="ECO:0000313" key="6">
    <source>
        <dbReference type="Proteomes" id="UP000027586"/>
    </source>
</evidence>
<keyword evidence="1 3" id="KW-0732">Signal</keyword>
<feature type="chain" id="PRO_5001655632" description="Yeast cell wall synthesis Kre9/Knh1-like N-terminal domain-containing protein" evidence="3">
    <location>
        <begin position="21"/>
        <end position="230"/>
    </location>
</feature>
<feature type="compositionally biased region" description="Low complexity" evidence="2">
    <location>
        <begin position="152"/>
        <end position="185"/>
    </location>
</feature>
<evidence type="ECO:0000256" key="1">
    <source>
        <dbReference type="ARBA" id="ARBA00022729"/>
    </source>
</evidence>
<sequence>MKYFFSTFVLALSTAGLAAAQASAGAFYITDPLEGDTWTAGTTETIKWINGMNQNISINLIEGKDSNSMVSTGDSINANGISGTASWNVPADIDTSGRYALRFDYTDSNGNDASSYSGAIKIVKGSSSSSSSATASSNSSVSVSGSSSASITASQSSTPLSSSSASISGASSSTQSSSSAQGTAPSLPPNLKPSLAASTTPEAIQEGSGINNKVAALSIAIPAVLACTLF</sequence>
<feature type="signal peptide" evidence="3">
    <location>
        <begin position="1"/>
        <end position="20"/>
    </location>
</feature>
<evidence type="ECO:0000256" key="2">
    <source>
        <dbReference type="SAM" id="MobiDB-lite"/>
    </source>
</evidence>
<evidence type="ECO:0000256" key="3">
    <source>
        <dbReference type="SAM" id="SignalP"/>
    </source>
</evidence>
<feature type="domain" description="Yeast cell wall synthesis Kre9/Knh1-like N-terminal" evidence="4">
    <location>
        <begin position="32"/>
        <end position="120"/>
    </location>
</feature>
<dbReference type="OrthoDB" id="2260257at2759"/>
<feature type="region of interest" description="Disordered" evidence="2">
    <location>
        <begin position="152"/>
        <end position="200"/>
    </location>
</feature>
<organism evidence="5 6">
    <name type="scientific">Lichtheimia corymbifera JMRC:FSU:9682</name>
    <dbReference type="NCBI Taxonomy" id="1263082"/>
    <lineage>
        <taxon>Eukaryota</taxon>
        <taxon>Fungi</taxon>
        <taxon>Fungi incertae sedis</taxon>
        <taxon>Mucoromycota</taxon>
        <taxon>Mucoromycotina</taxon>
        <taxon>Mucoromycetes</taxon>
        <taxon>Mucorales</taxon>
        <taxon>Lichtheimiaceae</taxon>
        <taxon>Lichtheimia</taxon>
    </lineage>
</organism>
<dbReference type="Proteomes" id="UP000027586">
    <property type="component" value="Unassembled WGS sequence"/>
</dbReference>
<gene>
    <name evidence="5" type="ORF">LCOR_09240.1</name>
</gene>
<dbReference type="PANTHER" id="PTHR40633:SF1">
    <property type="entry name" value="GPI ANCHORED SERINE-THREONINE RICH PROTEIN (AFU_ORTHOLOGUE AFUA_1G03630)"/>
    <property type="match status" value="1"/>
</dbReference>
<dbReference type="InterPro" id="IPR052982">
    <property type="entry name" value="SRP1/TIP1-like"/>
</dbReference>
<accession>A0A068S981</accession>
<dbReference type="InterPro" id="IPR018466">
    <property type="entry name" value="Kre9/Knh1-like_N"/>
</dbReference>
<dbReference type="PANTHER" id="PTHR40633">
    <property type="entry name" value="MATRIX PROTEIN, PUTATIVE (AFU_ORTHOLOGUE AFUA_8G05410)-RELATED"/>
    <property type="match status" value="1"/>
</dbReference>
<evidence type="ECO:0000313" key="5">
    <source>
        <dbReference type="EMBL" id="CDH58377.1"/>
    </source>
</evidence>